<dbReference type="InterPro" id="IPR009003">
    <property type="entry name" value="Peptidase_S1_PA"/>
</dbReference>
<feature type="region of interest" description="Disordered" evidence="3">
    <location>
        <begin position="134"/>
        <end position="157"/>
    </location>
</feature>
<dbReference type="GO" id="GO:0006508">
    <property type="term" value="P:proteolysis"/>
    <property type="evidence" value="ECO:0007669"/>
    <property type="project" value="UniProtKB-KW"/>
</dbReference>
<evidence type="ECO:0000256" key="1">
    <source>
        <dbReference type="ARBA" id="ARBA00022670"/>
    </source>
</evidence>
<protein>
    <submittedName>
        <fullName evidence="6">Peptidase S1 and S6 chymotrypsin/Hap</fullName>
    </submittedName>
</protein>
<keyword evidence="2" id="KW-0378">Hydrolase</keyword>
<proteinExistence type="predicted"/>
<keyword evidence="4" id="KW-0812">Transmembrane</keyword>
<evidence type="ECO:0000256" key="3">
    <source>
        <dbReference type="SAM" id="MobiDB-lite"/>
    </source>
</evidence>
<evidence type="ECO:0000259" key="5">
    <source>
        <dbReference type="SMART" id="SM00228"/>
    </source>
</evidence>
<feature type="domain" description="PDZ" evidence="5">
    <location>
        <begin position="376"/>
        <end position="462"/>
    </location>
</feature>
<dbReference type="PRINTS" id="PR00834">
    <property type="entry name" value="PROTEASES2C"/>
</dbReference>
<feature type="compositionally biased region" description="Low complexity" evidence="3">
    <location>
        <begin position="482"/>
        <end position="500"/>
    </location>
</feature>
<dbReference type="EMBL" id="CP002400">
    <property type="protein sequence ID" value="ADU27702.1"/>
    <property type="molecule type" value="Genomic_DNA"/>
</dbReference>
<dbReference type="PANTHER" id="PTHR43343:SF3">
    <property type="entry name" value="PROTEASE DO-LIKE 8, CHLOROPLASTIC"/>
    <property type="match status" value="1"/>
</dbReference>
<dbReference type="RefSeq" id="WP_013486050.1">
    <property type="nucleotide sequence ID" value="NC_014828.1"/>
</dbReference>
<keyword evidence="4" id="KW-1133">Transmembrane helix</keyword>
<dbReference type="Gene3D" id="2.30.42.10">
    <property type="match status" value="1"/>
</dbReference>
<feature type="compositionally biased region" description="Basic and acidic residues" evidence="3">
    <location>
        <begin position="1"/>
        <end position="10"/>
    </location>
</feature>
<dbReference type="Gene3D" id="2.40.10.120">
    <property type="match status" value="1"/>
</dbReference>
<organism evidence="6 7">
    <name type="scientific">Ethanoligenens harbinense (strain DSM 18485 / JCM 12961 / CGMCC 1.5033 / YUAN-3)</name>
    <dbReference type="NCBI Taxonomy" id="663278"/>
    <lineage>
        <taxon>Bacteria</taxon>
        <taxon>Bacillati</taxon>
        <taxon>Bacillota</taxon>
        <taxon>Clostridia</taxon>
        <taxon>Eubacteriales</taxon>
        <taxon>Oscillospiraceae</taxon>
        <taxon>Ethanoligenens</taxon>
    </lineage>
</organism>
<evidence type="ECO:0000256" key="4">
    <source>
        <dbReference type="SAM" id="Phobius"/>
    </source>
</evidence>
<dbReference type="Proteomes" id="UP000001551">
    <property type="component" value="Chromosome"/>
</dbReference>
<name>E6U422_ETHHY</name>
<dbReference type="KEGG" id="eha:Ethha_2185"/>
<dbReference type="InterPro" id="IPR001940">
    <property type="entry name" value="Peptidase_S1C"/>
</dbReference>
<dbReference type="SMART" id="SM00228">
    <property type="entry name" value="PDZ"/>
    <property type="match status" value="1"/>
</dbReference>
<evidence type="ECO:0000256" key="2">
    <source>
        <dbReference type="ARBA" id="ARBA00022801"/>
    </source>
</evidence>
<feature type="compositionally biased region" description="Basic and acidic residues" evidence="3">
    <location>
        <begin position="54"/>
        <end position="68"/>
    </location>
</feature>
<feature type="compositionally biased region" description="Low complexity" evidence="3">
    <location>
        <begin position="510"/>
        <end position="527"/>
    </location>
</feature>
<keyword evidence="4" id="KW-0472">Membrane</keyword>
<keyword evidence="7" id="KW-1185">Reference proteome</keyword>
<gene>
    <name evidence="6" type="ordered locus">Ethha_2185</name>
</gene>
<dbReference type="SUPFAM" id="SSF50156">
    <property type="entry name" value="PDZ domain-like"/>
    <property type="match status" value="1"/>
</dbReference>
<dbReference type="InterPro" id="IPR001478">
    <property type="entry name" value="PDZ"/>
</dbReference>
<dbReference type="InterPro" id="IPR036034">
    <property type="entry name" value="PDZ_sf"/>
</dbReference>
<dbReference type="eggNOG" id="COG0265">
    <property type="taxonomic scope" value="Bacteria"/>
</dbReference>
<dbReference type="InterPro" id="IPR051201">
    <property type="entry name" value="Chloro_Bact_Ser_Proteases"/>
</dbReference>
<feature type="region of interest" description="Disordered" evidence="3">
    <location>
        <begin position="478"/>
        <end position="527"/>
    </location>
</feature>
<dbReference type="HOGENOM" id="CLU_020120_0_0_9"/>
<evidence type="ECO:0000313" key="6">
    <source>
        <dbReference type="EMBL" id="ADU27702.1"/>
    </source>
</evidence>
<evidence type="ECO:0000313" key="7">
    <source>
        <dbReference type="Proteomes" id="UP000001551"/>
    </source>
</evidence>
<dbReference type="Pfam" id="PF13365">
    <property type="entry name" value="Trypsin_2"/>
    <property type="match status" value="1"/>
</dbReference>
<dbReference type="PANTHER" id="PTHR43343">
    <property type="entry name" value="PEPTIDASE S12"/>
    <property type="match status" value="1"/>
</dbReference>
<accession>E6U422</accession>
<sequence>MFGDFFHHDGEDDENKNSRPSSEEQNGDADQSEQGSTGPGQDDPYGGNVQYKWNYDDYQRALEKDKGASDGNEQYHAPQGGFQAVDQPKPPRKKSRGLRVFVISVCSVFGVAVLILAGFAVASMVRGGGLSGLTSSTSSVSGGITLTDKPSSTSTVSATSTSTGLQLSAAQVVSKVKQSVVAVETYDLRSVDPSAEGSGIITSSDGYVVTNAHVISGGQKFEVVVTAADGSTKSYDAKVVGSDTRSDLAVLKIDATGLSAATFGNSDQVQVGESVLAIGNPGGTEFAGSVTSGIISATNRQISTNGYSQTVLQTDAAINPGNSGGALVNMYGQVIGITSSKIEETGFEGMGFAIPINVAQPIVDSIIKSGYVTGRVKLGISVSPFTSYQAKLYNMPTGLMVESVDSSSDAAAQGIKQNDIITKINNVTVATGDSSTWYDNFYKEESKYKAGDTVTLTVARYTNGSAQTLTFKVKLAEDKGDTSTSESDTTSQSGNSNGNSNGYGYGNGNSGNSDSNDGGFSFFNGSN</sequence>
<dbReference type="SUPFAM" id="SSF50494">
    <property type="entry name" value="Trypsin-like serine proteases"/>
    <property type="match status" value="1"/>
</dbReference>
<reference evidence="6 7" key="1">
    <citation type="submission" date="2010-12" db="EMBL/GenBank/DDBJ databases">
        <title>Complete sequence of Ethanoligenens harbinense YUAN-3.</title>
        <authorList>
            <person name="Lucas S."/>
            <person name="Copeland A."/>
            <person name="Lapidus A."/>
            <person name="Cheng J.-F."/>
            <person name="Bruce D."/>
            <person name="Goodwin L."/>
            <person name="Pitluck S."/>
            <person name="Chertkov O."/>
            <person name="Misra M."/>
            <person name="Detter J.C."/>
            <person name="Han C."/>
            <person name="Tapia R."/>
            <person name="Land M."/>
            <person name="Hauser L."/>
            <person name="Jeffries C."/>
            <person name="Kyrpides N."/>
            <person name="Ivanova N."/>
            <person name="Mikhailova N."/>
            <person name="Wang A."/>
            <person name="Mouttaki H."/>
            <person name="He Z."/>
            <person name="Zhou J."/>
            <person name="Hemme C.L."/>
            <person name="Woyke T."/>
        </authorList>
    </citation>
    <scope>NUCLEOTIDE SEQUENCE [LARGE SCALE GENOMIC DNA]</scope>
    <source>
        <strain evidence="7">DSM 18485 / JCM 12961 / CGMCC 1.5033 / YUAN-3</strain>
    </source>
</reference>
<keyword evidence="1" id="KW-0645">Protease</keyword>
<dbReference type="GO" id="GO:0004252">
    <property type="term" value="F:serine-type endopeptidase activity"/>
    <property type="evidence" value="ECO:0007669"/>
    <property type="project" value="InterPro"/>
</dbReference>
<dbReference type="AlphaFoldDB" id="E6U422"/>
<feature type="transmembrane region" description="Helical" evidence="4">
    <location>
        <begin position="100"/>
        <end position="125"/>
    </location>
</feature>
<dbReference type="Pfam" id="PF13180">
    <property type="entry name" value="PDZ_2"/>
    <property type="match status" value="1"/>
</dbReference>
<dbReference type="STRING" id="663278.Ethha_2185"/>
<feature type="region of interest" description="Disordered" evidence="3">
    <location>
        <begin position="1"/>
        <end position="93"/>
    </location>
</feature>